<feature type="domain" description="ABC transmembrane type-1" evidence="8">
    <location>
        <begin position="94"/>
        <end position="307"/>
    </location>
</feature>
<comment type="subcellular location">
    <subcellularLocation>
        <location evidence="1 7">Cell membrane</location>
        <topology evidence="1 7">Multi-pass membrane protein</topology>
    </subcellularLocation>
</comment>
<keyword evidence="2 7" id="KW-0813">Transport</keyword>
<dbReference type="InterPro" id="IPR035906">
    <property type="entry name" value="MetI-like_sf"/>
</dbReference>
<dbReference type="InterPro" id="IPR000515">
    <property type="entry name" value="MetI-like"/>
</dbReference>
<feature type="transmembrane region" description="Helical" evidence="7">
    <location>
        <begin position="100"/>
        <end position="119"/>
    </location>
</feature>
<evidence type="ECO:0000256" key="6">
    <source>
        <dbReference type="ARBA" id="ARBA00023136"/>
    </source>
</evidence>
<dbReference type="PANTHER" id="PTHR30193">
    <property type="entry name" value="ABC TRANSPORTER PERMEASE PROTEIN"/>
    <property type="match status" value="1"/>
</dbReference>
<feature type="transmembrane region" description="Helical" evidence="7">
    <location>
        <begin position="286"/>
        <end position="309"/>
    </location>
</feature>
<evidence type="ECO:0000256" key="5">
    <source>
        <dbReference type="ARBA" id="ARBA00022989"/>
    </source>
</evidence>
<sequence>MKIMELQSKSPTAKEPGKLKSWFNRLPESKQNMVTGYLFISPFIIGFFAFIIVPMGISLYMSFHDYDLLTEAQFVGWNNFKTIFTNDPKFVQSLTVTLKYVVLAVPLRLIVALAVAMLINRPSKLSGAYRVLFYIPSILGGSVAVSIMWRNLFGDLGLINGVLAAIGLDPIYFFKSPGLALMTLILLAAWQFGSSMLIFLSGLKNIPKDYYEAAEIDGAGKIRQFFNITVPVLTPIIFFNLIYQTIMAFLTFTPAFIISNGTGSPRNGTLVYSLYMYQRAFTDFKMGYASALAWILLVIVGLITILLFATSKFWVFKENEEV</sequence>
<dbReference type="SUPFAM" id="SSF161098">
    <property type="entry name" value="MetI-like"/>
    <property type="match status" value="1"/>
</dbReference>
<evidence type="ECO:0000256" key="2">
    <source>
        <dbReference type="ARBA" id="ARBA00022448"/>
    </source>
</evidence>
<evidence type="ECO:0000259" key="8">
    <source>
        <dbReference type="PROSITE" id="PS50928"/>
    </source>
</evidence>
<keyword evidence="5 7" id="KW-1133">Transmembrane helix</keyword>
<comment type="similarity">
    <text evidence="7">Belongs to the binding-protein-dependent transport system permease family.</text>
</comment>
<gene>
    <name evidence="9" type="primary">lacF_9</name>
    <name evidence="9" type="ORF">ECLFYP2_02716</name>
</gene>
<evidence type="ECO:0000256" key="4">
    <source>
        <dbReference type="ARBA" id="ARBA00022692"/>
    </source>
</evidence>
<dbReference type="CDD" id="cd06261">
    <property type="entry name" value="TM_PBP2"/>
    <property type="match status" value="1"/>
</dbReference>
<dbReference type="InterPro" id="IPR051393">
    <property type="entry name" value="ABC_transporter_permease"/>
</dbReference>
<accession>A0A6N3CXQ9</accession>
<dbReference type="Gene3D" id="1.10.3720.10">
    <property type="entry name" value="MetI-like"/>
    <property type="match status" value="1"/>
</dbReference>
<dbReference type="PROSITE" id="PS50928">
    <property type="entry name" value="ABC_TM1"/>
    <property type="match status" value="1"/>
</dbReference>
<dbReference type="GO" id="GO:0055085">
    <property type="term" value="P:transmembrane transport"/>
    <property type="evidence" value="ECO:0007669"/>
    <property type="project" value="InterPro"/>
</dbReference>
<reference evidence="9" key="1">
    <citation type="submission" date="2019-11" db="EMBL/GenBank/DDBJ databases">
        <authorList>
            <person name="Feng L."/>
        </authorList>
    </citation>
    <scope>NUCLEOTIDE SEQUENCE</scope>
    <source>
        <strain evidence="9">ECasseliflavusLFYP2</strain>
    </source>
</reference>
<dbReference type="Pfam" id="PF00528">
    <property type="entry name" value="BPD_transp_1"/>
    <property type="match status" value="1"/>
</dbReference>
<evidence type="ECO:0000256" key="7">
    <source>
        <dbReference type="RuleBase" id="RU363032"/>
    </source>
</evidence>
<dbReference type="AlphaFoldDB" id="A0A6N3CXQ9"/>
<name>A0A6N3CXQ9_ENTCA</name>
<feature type="transmembrane region" description="Helical" evidence="7">
    <location>
        <begin position="236"/>
        <end position="258"/>
    </location>
</feature>
<feature type="transmembrane region" description="Helical" evidence="7">
    <location>
        <begin position="181"/>
        <end position="203"/>
    </location>
</feature>
<feature type="transmembrane region" description="Helical" evidence="7">
    <location>
        <begin position="34"/>
        <end position="61"/>
    </location>
</feature>
<organism evidence="9">
    <name type="scientific">Enterococcus casseliflavus</name>
    <name type="common">Enterococcus flavescens</name>
    <dbReference type="NCBI Taxonomy" id="37734"/>
    <lineage>
        <taxon>Bacteria</taxon>
        <taxon>Bacillati</taxon>
        <taxon>Bacillota</taxon>
        <taxon>Bacilli</taxon>
        <taxon>Lactobacillales</taxon>
        <taxon>Enterococcaceae</taxon>
        <taxon>Enterococcus</taxon>
    </lineage>
</organism>
<evidence type="ECO:0000313" key="9">
    <source>
        <dbReference type="EMBL" id="VYU20454.1"/>
    </source>
</evidence>
<keyword evidence="3" id="KW-1003">Cell membrane</keyword>
<keyword evidence="4 7" id="KW-0812">Transmembrane</keyword>
<protein>
    <submittedName>
        <fullName evidence="9">Lactose transport system permease protein LacF</fullName>
    </submittedName>
</protein>
<dbReference type="PANTHER" id="PTHR30193:SF1">
    <property type="entry name" value="ABC TRANSPORTER PERMEASE PROTEIN YESP-RELATED"/>
    <property type="match status" value="1"/>
</dbReference>
<proteinExistence type="inferred from homology"/>
<dbReference type="GO" id="GO:0005886">
    <property type="term" value="C:plasma membrane"/>
    <property type="evidence" value="ECO:0007669"/>
    <property type="project" value="UniProtKB-SubCell"/>
</dbReference>
<feature type="transmembrane region" description="Helical" evidence="7">
    <location>
        <begin position="131"/>
        <end position="150"/>
    </location>
</feature>
<keyword evidence="6 7" id="KW-0472">Membrane</keyword>
<evidence type="ECO:0000256" key="3">
    <source>
        <dbReference type="ARBA" id="ARBA00022475"/>
    </source>
</evidence>
<dbReference type="EMBL" id="CACRTX010000009">
    <property type="protein sequence ID" value="VYU20454.1"/>
    <property type="molecule type" value="Genomic_DNA"/>
</dbReference>
<evidence type="ECO:0000256" key="1">
    <source>
        <dbReference type="ARBA" id="ARBA00004651"/>
    </source>
</evidence>